<evidence type="ECO:0000313" key="8">
    <source>
        <dbReference type="Proteomes" id="UP000549394"/>
    </source>
</evidence>
<dbReference type="InterPro" id="IPR017871">
    <property type="entry name" value="ABC_transporter-like_CS"/>
</dbReference>
<dbReference type="PROSITE" id="PS00211">
    <property type="entry name" value="ABC_TRANSPORTER_1"/>
    <property type="match status" value="2"/>
</dbReference>
<accession>A0A7I8VRK2</accession>
<dbReference type="InterPro" id="IPR003439">
    <property type="entry name" value="ABC_transporter-like_ATP-bd"/>
</dbReference>
<comment type="caution">
    <text evidence="7">The sequence shown here is derived from an EMBL/GenBank/DDBJ whole genome shotgun (WGS) entry which is preliminary data.</text>
</comment>
<keyword evidence="5" id="KW-0175">Coiled coil</keyword>
<dbReference type="SUPFAM" id="SSF52540">
    <property type="entry name" value="P-loop containing nucleoside triphosphate hydrolases"/>
    <property type="match status" value="2"/>
</dbReference>
<sequence>MLSDGGANDYDNAEELYNDIIQFFRGPAFRNETDNIKKLCDDLLKLMKTGEKQETFDLKPLENPLIMNETILEAPKQMLHQPEIYKMRTVDEKKLRKAEEKLKAKSEKKENKIVKPKEEAEEVLATVSQQTDRKVAKLDANSDIRLEDFDVSYGEKTLLQNANLTLSRGRIYGLVGRNGVGKTTLLRMIASGGLKIPNIIRILHVEQEVKADDTPVLQSVLESDERRNNLIAMEQELLKDGSSSEKLQAVYAEMASIDADSAPARAAAILCGLGFDNEAQQRKTSEFSGGWRMRLALARSLFSQPDLLLLDEPTNMLDMKTIAWLEDYLHSWKSTVFLVSHDRAFLTNVCTDTLHMIRRQLIHYRGDYEVFEKTREEREKNQKKEYEAQLEYRQHIQVFIDRFRYNANRASQVQSKIKHLEKLPKLIPVEPDPPVIFKFPDCDPPSGGAAVQLDEVKFKYDNSDRVILRDVSINASPDARVCIVGDNGAGKSTLIKLLLNELTPTGGERKAHRHCRFAYFAQHHIDRLDLDKNPVEVLQSALPGKPVEFYRSKLGGFGVSGDMALRTVRKLSGGQKSRVAFAMMTLSSPNFLVLDEPTNHLDMDTIDALSTAIDNFAGAVILVTHDQKLVKRVCKELWLVADGHVKIIGGGMDEYTKLVKKQLQQLNSGK</sequence>
<comment type="similarity">
    <text evidence="1">Belongs to the ABC transporter superfamily. ABCF family. EF3 subfamily.</text>
</comment>
<name>A0A7I8VRK2_9ANNE</name>
<protein>
    <submittedName>
        <fullName evidence="7">DgyrCDS7629</fullName>
    </submittedName>
</protein>
<dbReference type="InterPro" id="IPR032781">
    <property type="entry name" value="ABC_tran_Xtn"/>
</dbReference>
<dbReference type="GO" id="GO:0005524">
    <property type="term" value="F:ATP binding"/>
    <property type="evidence" value="ECO:0007669"/>
    <property type="project" value="UniProtKB-KW"/>
</dbReference>
<evidence type="ECO:0000256" key="1">
    <source>
        <dbReference type="ARBA" id="ARBA00011054"/>
    </source>
</evidence>
<dbReference type="OrthoDB" id="2110130at2759"/>
<dbReference type="EMBL" id="CAJFCJ010000009">
    <property type="protein sequence ID" value="CAD5118958.1"/>
    <property type="molecule type" value="Genomic_DNA"/>
</dbReference>
<dbReference type="InterPro" id="IPR050611">
    <property type="entry name" value="ABCF"/>
</dbReference>
<feature type="domain" description="ABC transporter" evidence="6">
    <location>
        <begin position="451"/>
        <end position="667"/>
    </location>
</feature>
<dbReference type="PANTHER" id="PTHR19211:SF117">
    <property type="entry name" value="ATP-BINDING CASSETTE SUB-FAMILY F MEMBER 3"/>
    <property type="match status" value="1"/>
</dbReference>
<organism evidence="7 8">
    <name type="scientific">Dimorphilus gyrociliatus</name>
    <dbReference type="NCBI Taxonomy" id="2664684"/>
    <lineage>
        <taxon>Eukaryota</taxon>
        <taxon>Metazoa</taxon>
        <taxon>Spiralia</taxon>
        <taxon>Lophotrochozoa</taxon>
        <taxon>Annelida</taxon>
        <taxon>Polychaeta</taxon>
        <taxon>Polychaeta incertae sedis</taxon>
        <taxon>Dinophilidae</taxon>
        <taxon>Dimorphilus</taxon>
    </lineage>
</organism>
<dbReference type="FunFam" id="3.40.50.300:FF:000104">
    <property type="entry name" value="ATP-binding cassette sub-family F member 3"/>
    <property type="match status" value="1"/>
</dbReference>
<dbReference type="SMART" id="SM00382">
    <property type="entry name" value="AAA"/>
    <property type="match status" value="2"/>
</dbReference>
<feature type="coiled-coil region" evidence="5">
    <location>
        <begin position="88"/>
        <end position="115"/>
    </location>
</feature>
<dbReference type="PANTHER" id="PTHR19211">
    <property type="entry name" value="ATP-BINDING TRANSPORT PROTEIN-RELATED"/>
    <property type="match status" value="1"/>
</dbReference>
<gene>
    <name evidence="7" type="ORF">DGYR_LOCUS7259</name>
</gene>
<dbReference type="AlphaFoldDB" id="A0A7I8VRK2"/>
<reference evidence="7 8" key="1">
    <citation type="submission" date="2020-08" db="EMBL/GenBank/DDBJ databases">
        <authorList>
            <person name="Hejnol A."/>
        </authorList>
    </citation>
    <scope>NUCLEOTIDE SEQUENCE [LARGE SCALE GENOMIC DNA]</scope>
</reference>
<dbReference type="Pfam" id="PF12848">
    <property type="entry name" value="ABC_tran_Xtn"/>
    <property type="match status" value="1"/>
</dbReference>
<dbReference type="CDD" id="cd03221">
    <property type="entry name" value="ABCF_EF-3"/>
    <property type="match status" value="2"/>
</dbReference>
<dbReference type="FunFam" id="3.40.50.300:FF:000011">
    <property type="entry name" value="Putative ABC transporter ATP-binding component"/>
    <property type="match status" value="1"/>
</dbReference>
<dbReference type="InterPro" id="IPR003593">
    <property type="entry name" value="AAA+_ATPase"/>
</dbReference>
<dbReference type="GO" id="GO:0016887">
    <property type="term" value="F:ATP hydrolysis activity"/>
    <property type="evidence" value="ECO:0007669"/>
    <property type="project" value="InterPro"/>
</dbReference>
<evidence type="ECO:0000256" key="5">
    <source>
        <dbReference type="SAM" id="Coils"/>
    </source>
</evidence>
<dbReference type="Gene3D" id="3.40.50.300">
    <property type="entry name" value="P-loop containing nucleotide triphosphate hydrolases"/>
    <property type="match status" value="2"/>
</dbReference>
<dbReference type="Pfam" id="PF00005">
    <property type="entry name" value="ABC_tran"/>
    <property type="match status" value="2"/>
</dbReference>
<feature type="domain" description="ABC transporter" evidence="6">
    <location>
        <begin position="144"/>
        <end position="390"/>
    </location>
</feature>
<evidence type="ECO:0000313" key="7">
    <source>
        <dbReference type="EMBL" id="CAD5118958.1"/>
    </source>
</evidence>
<dbReference type="InterPro" id="IPR027417">
    <property type="entry name" value="P-loop_NTPase"/>
</dbReference>
<evidence type="ECO:0000256" key="3">
    <source>
        <dbReference type="ARBA" id="ARBA00022741"/>
    </source>
</evidence>
<keyword evidence="4" id="KW-0067">ATP-binding</keyword>
<dbReference type="Proteomes" id="UP000549394">
    <property type="component" value="Unassembled WGS sequence"/>
</dbReference>
<proteinExistence type="inferred from homology"/>
<keyword evidence="2" id="KW-0677">Repeat</keyword>
<evidence type="ECO:0000259" key="6">
    <source>
        <dbReference type="PROSITE" id="PS50893"/>
    </source>
</evidence>
<keyword evidence="8" id="KW-1185">Reference proteome</keyword>
<keyword evidence="3" id="KW-0547">Nucleotide-binding</keyword>
<dbReference type="PROSITE" id="PS50893">
    <property type="entry name" value="ABC_TRANSPORTER_2"/>
    <property type="match status" value="2"/>
</dbReference>
<evidence type="ECO:0000256" key="2">
    <source>
        <dbReference type="ARBA" id="ARBA00022737"/>
    </source>
</evidence>
<evidence type="ECO:0000256" key="4">
    <source>
        <dbReference type="ARBA" id="ARBA00022840"/>
    </source>
</evidence>